<feature type="region of interest" description="Disordered" evidence="1">
    <location>
        <begin position="202"/>
        <end position="269"/>
    </location>
</feature>
<name>A0AAV2DM58_9ROSI</name>
<evidence type="ECO:0000259" key="2">
    <source>
        <dbReference type="PROSITE" id="PS51840"/>
    </source>
</evidence>
<reference evidence="3 4" key="1">
    <citation type="submission" date="2024-04" db="EMBL/GenBank/DDBJ databases">
        <authorList>
            <person name="Fracassetti M."/>
        </authorList>
    </citation>
    <scope>NUCLEOTIDE SEQUENCE [LARGE SCALE GENOMIC DNA]</scope>
</reference>
<evidence type="ECO:0000313" key="4">
    <source>
        <dbReference type="Proteomes" id="UP001497516"/>
    </source>
</evidence>
<keyword evidence="4" id="KW-1185">Reference proteome</keyword>
<dbReference type="PANTHER" id="PTHR31182:SF17">
    <property type="entry name" value="EEIG1_EHBP1 PROTEIN AMINO-TERMINAL DOMAIN PROTEIN"/>
    <property type="match status" value="1"/>
</dbReference>
<gene>
    <name evidence="3" type="ORF">LTRI10_LOCUS16865</name>
</gene>
<protein>
    <recommendedName>
        <fullName evidence="2">C2 NT-type domain-containing protein</fullName>
    </recommendedName>
</protein>
<proteinExistence type="predicted"/>
<sequence length="577" mass="63338">MVKWSAATEKKYRVTVKPLRLEGILTSPSPSSQMVVLKVKWDGPKSAGGVLGRGFSIMMRSSQPSNYSTHKFLRRRRSSTDCDENAGENEVEEESAATEVEWDGEEFESVCSFGTASSSGTSFSPWDVTFSVLCGKEAEFRNTKLTTAGSISFNIAELLGSRTTIDSHIISLPISLHIHGATRSQAILVVSVSFAEVRNGDKAPHQQTMPLPSAKDQVAKQPAPSDSAATSCPTQQKKRRLSFGLSWKTRHQPNPSPPSPPPPAHSADGNWEVKKELISRDGGAKLANASVFLASFDQRSEKAAGESACAAVVAVIANWLHTNPRSIPTRPQLDGLIAEGSSEWRKLCHDESHRSSFPDNHFDLDTVLANLRRPLTLSPDDSFTGIFSPEKFHNLSGATSFDEVWSHVSKGGKVSGQREDEVAVVYIVSWNDHFFLLKVESDAYYIIDSLGERLYEGCDRAYVLKFDESAVLYEKAAAAAAATEEVEEEERWKVVCEGKECCGEYMKRFLAAVTVGELEEEEQKGEDQVSTLSLLRRLQIDFHFCCLSVSGDSNLSSVVESPTNSSIFSGDEVQFSE</sequence>
<dbReference type="Proteomes" id="UP001497516">
    <property type="component" value="Chromosome 3"/>
</dbReference>
<dbReference type="AlphaFoldDB" id="A0AAV2DM58"/>
<dbReference type="PANTHER" id="PTHR31182">
    <property type="entry name" value="C2 NT-TYPE DOMAIN-CONTAINING PROTEIN"/>
    <property type="match status" value="1"/>
</dbReference>
<evidence type="ECO:0000313" key="3">
    <source>
        <dbReference type="EMBL" id="CAL1375039.1"/>
    </source>
</evidence>
<dbReference type="PROSITE" id="PS51840">
    <property type="entry name" value="C2_NT"/>
    <property type="match status" value="1"/>
</dbReference>
<feature type="compositionally biased region" description="Pro residues" evidence="1">
    <location>
        <begin position="254"/>
        <end position="264"/>
    </location>
</feature>
<dbReference type="EMBL" id="OZ034816">
    <property type="protein sequence ID" value="CAL1375039.1"/>
    <property type="molecule type" value="Genomic_DNA"/>
</dbReference>
<organism evidence="3 4">
    <name type="scientific">Linum trigynum</name>
    <dbReference type="NCBI Taxonomy" id="586398"/>
    <lineage>
        <taxon>Eukaryota</taxon>
        <taxon>Viridiplantae</taxon>
        <taxon>Streptophyta</taxon>
        <taxon>Embryophyta</taxon>
        <taxon>Tracheophyta</taxon>
        <taxon>Spermatophyta</taxon>
        <taxon>Magnoliopsida</taxon>
        <taxon>eudicotyledons</taxon>
        <taxon>Gunneridae</taxon>
        <taxon>Pentapetalae</taxon>
        <taxon>rosids</taxon>
        <taxon>fabids</taxon>
        <taxon>Malpighiales</taxon>
        <taxon>Linaceae</taxon>
        <taxon>Linum</taxon>
    </lineage>
</organism>
<dbReference type="InterPro" id="IPR019448">
    <property type="entry name" value="NT-C2"/>
</dbReference>
<accession>A0AAV2DM58</accession>
<feature type="domain" description="C2 NT-type" evidence="2">
    <location>
        <begin position="2"/>
        <end position="196"/>
    </location>
</feature>
<evidence type="ECO:0000256" key="1">
    <source>
        <dbReference type="SAM" id="MobiDB-lite"/>
    </source>
</evidence>